<reference evidence="1 2" key="1">
    <citation type="submission" date="2022-05" db="EMBL/GenBank/DDBJ databases">
        <title>Genome Sequencing of Bee-Associated Microbes.</title>
        <authorList>
            <person name="Dunlap C."/>
        </authorList>
    </citation>
    <scope>NUCLEOTIDE SEQUENCE [LARGE SCALE GENOMIC DNA]</scope>
    <source>
        <strain evidence="1 2">NRRL B-14421</strain>
    </source>
</reference>
<dbReference type="EMBL" id="JAMDMX010000032">
    <property type="protein sequence ID" value="MCY9693258.1"/>
    <property type="molecule type" value="Genomic_DNA"/>
</dbReference>
<comment type="caution">
    <text evidence="1">The sequence shown here is derived from an EMBL/GenBank/DDBJ whole genome shotgun (WGS) entry which is preliminary data.</text>
</comment>
<protein>
    <submittedName>
        <fullName evidence="1">Uncharacterized protein</fullName>
    </submittedName>
</protein>
<accession>A0ABT4GAW8</accession>
<sequence length="61" mass="6686">MYSIHFHITMLDNQPISPKTVTLAGPSVSELHERHSLSEHPLLISPIDNQAAIQADSLPAD</sequence>
<name>A0ABT4GAW8_9BACL</name>
<evidence type="ECO:0000313" key="2">
    <source>
        <dbReference type="Proteomes" id="UP001527099"/>
    </source>
</evidence>
<evidence type="ECO:0000313" key="1">
    <source>
        <dbReference type="EMBL" id="MCY9693258.1"/>
    </source>
</evidence>
<dbReference type="Proteomes" id="UP001527099">
    <property type="component" value="Unassembled WGS sequence"/>
</dbReference>
<keyword evidence="2" id="KW-1185">Reference proteome</keyword>
<organism evidence="1 2">
    <name type="scientific">Paenibacillus alginolyticus</name>
    <dbReference type="NCBI Taxonomy" id="59839"/>
    <lineage>
        <taxon>Bacteria</taxon>
        <taxon>Bacillati</taxon>
        <taxon>Bacillota</taxon>
        <taxon>Bacilli</taxon>
        <taxon>Bacillales</taxon>
        <taxon>Paenibacillaceae</taxon>
        <taxon>Paenibacillus</taxon>
    </lineage>
</organism>
<proteinExistence type="predicted"/>
<dbReference type="RefSeq" id="WP_268614798.1">
    <property type="nucleotide sequence ID" value="NZ_JAMDMX010000032.1"/>
</dbReference>
<gene>
    <name evidence="1" type="ORF">M5X19_10210</name>
</gene>